<organism evidence="2 3">
    <name type="scientific">Peronospora destructor</name>
    <dbReference type="NCBI Taxonomy" id="86335"/>
    <lineage>
        <taxon>Eukaryota</taxon>
        <taxon>Sar</taxon>
        <taxon>Stramenopiles</taxon>
        <taxon>Oomycota</taxon>
        <taxon>Peronosporomycetes</taxon>
        <taxon>Peronosporales</taxon>
        <taxon>Peronosporaceae</taxon>
        <taxon>Peronospora</taxon>
    </lineage>
</organism>
<dbReference type="InterPro" id="IPR007062">
    <property type="entry name" value="PPI-2"/>
</dbReference>
<accession>A0AAV0VFZ0</accession>
<feature type="compositionally biased region" description="Basic and acidic residues" evidence="1">
    <location>
        <begin position="160"/>
        <end position="169"/>
    </location>
</feature>
<sequence length="169" mass="19545">MDKERPKAFVSNQSHSHGDAHVTWDEKTIALHDLDRGTRIKIDEPNTPYHYYREGDEVGKISPARSFSGECPMQWDELQSKLQEVKDKKDSEWNLSHDTDLSSASGGLDFATRDSEGKKIHKDPNFADKRKSHYNEFERVRAWKMQNAAEHDEDEAEKESEEKRTAPSQ</sequence>
<dbReference type="AlphaFoldDB" id="A0AAV0VFZ0"/>
<feature type="compositionally biased region" description="Basic and acidic residues" evidence="1">
    <location>
        <begin position="111"/>
        <end position="131"/>
    </location>
</feature>
<evidence type="ECO:0000313" key="3">
    <source>
        <dbReference type="Proteomes" id="UP001162029"/>
    </source>
</evidence>
<name>A0AAV0VFZ0_9STRA</name>
<protein>
    <submittedName>
        <fullName evidence="2">Uncharacterized protein</fullName>
    </submittedName>
</protein>
<dbReference type="Proteomes" id="UP001162029">
    <property type="component" value="Unassembled WGS sequence"/>
</dbReference>
<evidence type="ECO:0000313" key="2">
    <source>
        <dbReference type="EMBL" id="CAI5746800.1"/>
    </source>
</evidence>
<evidence type="ECO:0000256" key="1">
    <source>
        <dbReference type="SAM" id="MobiDB-lite"/>
    </source>
</evidence>
<feature type="region of interest" description="Disordered" evidence="1">
    <location>
        <begin position="1"/>
        <end position="21"/>
    </location>
</feature>
<comment type="caution">
    <text evidence="2">The sequence shown here is derived from an EMBL/GenBank/DDBJ whole genome shotgun (WGS) entry which is preliminary data.</text>
</comment>
<dbReference type="GO" id="GO:0004864">
    <property type="term" value="F:protein phosphatase inhibitor activity"/>
    <property type="evidence" value="ECO:0007669"/>
    <property type="project" value="InterPro"/>
</dbReference>
<dbReference type="PANTHER" id="PTHR12398">
    <property type="entry name" value="PROTEIN PHOSPHATASE INHIBITOR"/>
    <property type="match status" value="1"/>
</dbReference>
<dbReference type="Pfam" id="PF04979">
    <property type="entry name" value="IPP-2"/>
    <property type="match status" value="1"/>
</dbReference>
<reference evidence="2" key="1">
    <citation type="submission" date="2022-12" db="EMBL/GenBank/DDBJ databases">
        <authorList>
            <person name="Webb A."/>
        </authorList>
    </citation>
    <scope>NUCLEOTIDE SEQUENCE</scope>
    <source>
        <strain evidence="2">Pd1</strain>
    </source>
</reference>
<feature type="compositionally biased region" description="Basic and acidic residues" evidence="1">
    <location>
        <begin position="89"/>
        <end position="100"/>
    </location>
</feature>
<dbReference type="EMBL" id="CANTFM010002624">
    <property type="protein sequence ID" value="CAI5746800.1"/>
    <property type="molecule type" value="Genomic_DNA"/>
</dbReference>
<dbReference type="PANTHER" id="PTHR12398:SF20">
    <property type="entry name" value="PROTEIN PHOSPHATASE 1 REGULATORY INHIBITOR SUBUNIT 2"/>
    <property type="match status" value="1"/>
</dbReference>
<keyword evidence="3" id="KW-1185">Reference proteome</keyword>
<gene>
    <name evidence="2" type="ORF">PDE001_LOCUS11758</name>
</gene>
<feature type="region of interest" description="Disordered" evidence="1">
    <location>
        <begin position="89"/>
        <end position="131"/>
    </location>
</feature>
<proteinExistence type="predicted"/>
<dbReference type="GO" id="GO:0009966">
    <property type="term" value="P:regulation of signal transduction"/>
    <property type="evidence" value="ECO:0007669"/>
    <property type="project" value="InterPro"/>
</dbReference>
<feature type="region of interest" description="Disordered" evidence="1">
    <location>
        <begin position="145"/>
        <end position="169"/>
    </location>
</feature>